<evidence type="ECO:0000256" key="1">
    <source>
        <dbReference type="SAM" id="SignalP"/>
    </source>
</evidence>
<protein>
    <submittedName>
        <fullName evidence="2">Uncharacterized protein</fullName>
    </submittedName>
</protein>
<evidence type="ECO:0000313" key="3">
    <source>
        <dbReference type="Proteomes" id="UP000217141"/>
    </source>
</evidence>
<dbReference type="AlphaFoldDB" id="A0A249MZ83"/>
<gene>
    <name evidence="2" type="ORF">CJD35_19020</name>
</gene>
<dbReference type="KEGG" id="shyd:CJD35_19020"/>
<reference evidence="2 3" key="1">
    <citation type="submission" date="2017-08" db="EMBL/GenBank/DDBJ databases">
        <title>Whole Genome Sequence of Sphingobium hydrophobicum C1: Insights into Adaption to the Electronic-waste Contaminated Sediment.</title>
        <authorList>
            <person name="Song D."/>
            <person name="Chen X."/>
            <person name="Xu M."/>
        </authorList>
    </citation>
    <scope>NUCLEOTIDE SEQUENCE [LARGE SCALE GENOMIC DNA]</scope>
    <source>
        <strain evidence="2 3">C1</strain>
        <plasmid evidence="2 3">p1</plasmid>
    </source>
</reference>
<feature type="chain" id="PRO_5012467876" evidence="1">
    <location>
        <begin position="21"/>
        <end position="319"/>
    </location>
</feature>
<dbReference type="Proteomes" id="UP000217141">
    <property type="component" value="Plasmid p1"/>
</dbReference>
<proteinExistence type="predicted"/>
<sequence>MRKWMLVSAALCLAAAPALAQDQAGAPQVRLSKPNSYGLKDNKIAVLSYAINFVTGQRASANASVGTKARAGATLVGVDEATMRRLANEAHADLKAQLTAAGIPIVDDATIAEVTRTAGVTLLPGNRDANRDGGMVIGSGVKKAYVSVGADAAPLTDLYQSAGKVGGFGMLATLGKGNKLSKPALSLGAAFVSPSLTIDFADADARTSRTLAGSRRASVDIDTQFAIRMPSPVNIQVGQAVGIAGPTAMTLSRDVVMDGAFTGSAGASSMSTAGDYGEWNPNDAANVVVDLPRWTAMVQSAYRAYNAAIVANLLAARGR</sequence>
<keyword evidence="2" id="KW-0614">Plasmid</keyword>
<geneLocation type="plasmid" evidence="2 3">
    <name>p1</name>
</geneLocation>
<evidence type="ECO:0000313" key="2">
    <source>
        <dbReference type="EMBL" id="ASY46572.1"/>
    </source>
</evidence>
<name>A0A249MZ83_SPHXE</name>
<accession>A0A249MZ83</accession>
<dbReference type="EMBL" id="CP022747">
    <property type="protein sequence ID" value="ASY46572.1"/>
    <property type="molecule type" value="Genomic_DNA"/>
</dbReference>
<organism evidence="2 3">
    <name type="scientific">Sphingobium xenophagum</name>
    <dbReference type="NCBI Taxonomy" id="121428"/>
    <lineage>
        <taxon>Bacteria</taxon>
        <taxon>Pseudomonadati</taxon>
        <taxon>Pseudomonadota</taxon>
        <taxon>Alphaproteobacteria</taxon>
        <taxon>Sphingomonadales</taxon>
        <taxon>Sphingomonadaceae</taxon>
        <taxon>Sphingobium</taxon>
    </lineage>
</organism>
<dbReference type="RefSeq" id="WP_095687438.1">
    <property type="nucleotide sequence ID" value="NZ_CP022747.1"/>
</dbReference>
<feature type="signal peptide" evidence="1">
    <location>
        <begin position="1"/>
        <end position="20"/>
    </location>
</feature>
<keyword evidence="1" id="KW-0732">Signal</keyword>